<dbReference type="HAMAP" id="MF_00376">
    <property type="entry name" value="Dephospho_CoA_kinase"/>
    <property type="match status" value="1"/>
</dbReference>
<dbReference type="GO" id="GO:0005737">
    <property type="term" value="C:cytoplasm"/>
    <property type="evidence" value="ECO:0007669"/>
    <property type="project" value="UniProtKB-SubCell"/>
</dbReference>
<dbReference type="EMBL" id="BKCN01000001">
    <property type="protein sequence ID" value="GER02463.1"/>
    <property type="molecule type" value="Genomic_DNA"/>
</dbReference>
<protein>
    <recommendedName>
        <fullName evidence="5 6">Dephospho-CoA kinase</fullName>
        <ecNumber evidence="5 6">2.7.1.24</ecNumber>
    </recommendedName>
    <alternativeName>
        <fullName evidence="5">Dephosphocoenzyme A kinase</fullName>
    </alternativeName>
</protein>
<dbReference type="PANTHER" id="PTHR10695">
    <property type="entry name" value="DEPHOSPHO-COA KINASE-RELATED"/>
    <property type="match status" value="1"/>
</dbReference>
<name>A0A5A7N2G4_9PROT</name>
<dbReference type="InterPro" id="IPR001977">
    <property type="entry name" value="Depp_CoAkinase"/>
</dbReference>
<feature type="binding site" evidence="5">
    <location>
        <begin position="11"/>
        <end position="16"/>
    </location>
    <ligand>
        <name>ATP</name>
        <dbReference type="ChEBI" id="CHEBI:30616"/>
    </ligand>
</feature>
<comment type="subcellular location">
    <subcellularLocation>
        <location evidence="5">Cytoplasm</location>
    </subcellularLocation>
</comment>
<evidence type="ECO:0000313" key="7">
    <source>
        <dbReference type="EMBL" id="GER02463.1"/>
    </source>
</evidence>
<comment type="caution">
    <text evidence="7">The sequence shown here is derived from an EMBL/GenBank/DDBJ whole genome shotgun (WGS) entry which is preliminary data.</text>
</comment>
<dbReference type="Proteomes" id="UP000324996">
    <property type="component" value="Unassembled WGS sequence"/>
</dbReference>
<dbReference type="Pfam" id="PF01121">
    <property type="entry name" value="CoaE"/>
    <property type="match status" value="1"/>
</dbReference>
<comment type="pathway">
    <text evidence="5">Cofactor biosynthesis; coenzyme A biosynthesis; CoA from (R)-pantothenate: step 5/5.</text>
</comment>
<comment type="similarity">
    <text evidence="1 5">Belongs to the CoaE family.</text>
</comment>
<dbReference type="Gene3D" id="3.40.50.300">
    <property type="entry name" value="P-loop containing nucleotide triphosphate hydrolases"/>
    <property type="match status" value="1"/>
</dbReference>
<keyword evidence="5" id="KW-0808">Transferase</keyword>
<evidence type="ECO:0000313" key="8">
    <source>
        <dbReference type="Proteomes" id="UP000324996"/>
    </source>
</evidence>
<dbReference type="AlphaFoldDB" id="A0A5A7N2G4"/>
<dbReference type="CDD" id="cd02022">
    <property type="entry name" value="DPCK"/>
    <property type="match status" value="1"/>
</dbReference>
<evidence type="ECO:0000256" key="3">
    <source>
        <dbReference type="ARBA" id="ARBA00022840"/>
    </source>
</evidence>
<evidence type="ECO:0000256" key="1">
    <source>
        <dbReference type="ARBA" id="ARBA00009018"/>
    </source>
</evidence>
<comment type="catalytic activity">
    <reaction evidence="5">
        <text>3'-dephospho-CoA + ATP = ADP + CoA + H(+)</text>
        <dbReference type="Rhea" id="RHEA:18245"/>
        <dbReference type="ChEBI" id="CHEBI:15378"/>
        <dbReference type="ChEBI" id="CHEBI:30616"/>
        <dbReference type="ChEBI" id="CHEBI:57287"/>
        <dbReference type="ChEBI" id="CHEBI:57328"/>
        <dbReference type="ChEBI" id="CHEBI:456216"/>
        <dbReference type="EC" id="2.7.1.24"/>
    </reaction>
</comment>
<dbReference type="NCBIfam" id="TIGR00152">
    <property type="entry name" value="dephospho-CoA kinase"/>
    <property type="match status" value="1"/>
</dbReference>
<sequence length="221" mass="23817">MIILGLTGSIAMGKSEAAKMLRRFGIPVFDSDACVHKLMGPGGAALAAIAEAFPETVTALGVDRAALGAMVFGHKDRLARLEAILHPRVLAAQYDFLREAERQIAANSHSCALAVLDIPLLFETGGDRRVDFVAVVSAPAATQRQRALARPQMNAEKLDAILAQQMPDAEKRARADYCLNSGDGKRVMLHDIAVMLRDLSKKSGSSWPWLGDAWPDGLWEG</sequence>
<comment type="function">
    <text evidence="5">Catalyzes the phosphorylation of the 3'-hydroxyl group of dephosphocoenzyme A to form coenzyme A.</text>
</comment>
<keyword evidence="2 5" id="KW-0547">Nucleotide-binding</keyword>
<organism evidence="7 8">
    <name type="scientific">Iodidimonas nitroreducens</name>
    <dbReference type="NCBI Taxonomy" id="1236968"/>
    <lineage>
        <taxon>Bacteria</taxon>
        <taxon>Pseudomonadati</taxon>
        <taxon>Pseudomonadota</taxon>
        <taxon>Alphaproteobacteria</taxon>
        <taxon>Iodidimonadales</taxon>
        <taxon>Iodidimonadaceae</taxon>
        <taxon>Iodidimonas</taxon>
    </lineage>
</organism>
<keyword evidence="3 5" id="KW-0067">ATP-binding</keyword>
<evidence type="ECO:0000256" key="4">
    <source>
        <dbReference type="ARBA" id="ARBA00022993"/>
    </source>
</evidence>
<dbReference type="PANTHER" id="PTHR10695:SF46">
    <property type="entry name" value="BIFUNCTIONAL COENZYME A SYNTHASE-RELATED"/>
    <property type="match status" value="1"/>
</dbReference>
<gene>
    <name evidence="5 7" type="primary">coaE</name>
    <name evidence="7" type="ORF">JCM17846_01450</name>
</gene>
<reference evidence="7 8" key="1">
    <citation type="submission" date="2019-09" db="EMBL/GenBank/DDBJ databases">
        <title>NBRP : Genome information of microbial organism related human and environment.</title>
        <authorList>
            <person name="Hattori M."/>
            <person name="Oshima K."/>
            <person name="Inaba H."/>
            <person name="Suda W."/>
            <person name="Sakamoto M."/>
            <person name="Iino T."/>
            <person name="Kitahara M."/>
            <person name="Oshida Y."/>
            <person name="Iida T."/>
            <person name="Kudo T."/>
            <person name="Itoh T."/>
            <person name="Ohkuma M."/>
        </authorList>
    </citation>
    <scope>NUCLEOTIDE SEQUENCE [LARGE SCALE GENOMIC DNA]</scope>
    <source>
        <strain evidence="7 8">Q-1</strain>
    </source>
</reference>
<evidence type="ECO:0000256" key="2">
    <source>
        <dbReference type="ARBA" id="ARBA00022741"/>
    </source>
</evidence>
<keyword evidence="4 5" id="KW-0173">Coenzyme A biosynthesis</keyword>
<dbReference type="RefSeq" id="WP_042088225.1">
    <property type="nucleotide sequence ID" value="NZ_BKCN01000001.1"/>
</dbReference>
<dbReference type="GO" id="GO:0015937">
    <property type="term" value="P:coenzyme A biosynthetic process"/>
    <property type="evidence" value="ECO:0007669"/>
    <property type="project" value="UniProtKB-UniRule"/>
</dbReference>
<dbReference type="SUPFAM" id="SSF52540">
    <property type="entry name" value="P-loop containing nucleoside triphosphate hydrolases"/>
    <property type="match status" value="1"/>
</dbReference>
<dbReference type="GO" id="GO:0005524">
    <property type="term" value="F:ATP binding"/>
    <property type="evidence" value="ECO:0007669"/>
    <property type="project" value="UniProtKB-UniRule"/>
</dbReference>
<dbReference type="EC" id="2.7.1.24" evidence="5 6"/>
<evidence type="ECO:0000256" key="5">
    <source>
        <dbReference type="HAMAP-Rule" id="MF_00376"/>
    </source>
</evidence>
<dbReference type="InterPro" id="IPR027417">
    <property type="entry name" value="P-loop_NTPase"/>
</dbReference>
<proteinExistence type="inferred from homology"/>
<keyword evidence="8" id="KW-1185">Reference proteome</keyword>
<evidence type="ECO:0000256" key="6">
    <source>
        <dbReference type="NCBIfam" id="TIGR00152"/>
    </source>
</evidence>
<dbReference type="UniPathway" id="UPA00241">
    <property type="reaction ID" value="UER00356"/>
</dbReference>
<dbReference type="PROSITE" id="PS51219">
    <property type="entry name" value="DPCK"/>
    <property type="match status" value="1"/>
</dbReference>
<accession>A0A5A7N2G4</accession>
<keyword evidence="5 7" id="KW-0418">Kinase</keyword>
<dbReference type="GO" id="GO:0004140">
    <property type="term" value="F:dephospho-CoA kinase activity"/>
    <property type="evidence" value="ECO:0007669"/>
    <property type="project" value="UniProtKB-UniRule"/>
</dbReference>
<keyword evidence="5" id="KW-0963">Cytoplasm</keyword>